<gene>
    <name evidence="1" type="ordered locus">ELI_2627</name>
</gene>
<name>E3GNB3_9FIRM</name>
<reference key="1">
    <citation type="submission" date="2010-09" db="EMBL/GenBank/DDBJ databases">
        <authorList>
            <person name="Roh H."/>
            <person name="Ko H.-J."/>
            <person name="Kim D."/>
            <person name="Choi D.G."/>
            <person name="Park S."/>
            <person name="Kim S."/>
            <person name="Kim K.H."/>
            <person name="Chang I.S."/>
            <person name="Choi I.-G."/>
        </authorList>
    </citation>
    <scope>NUCLEOTIDE SEQUENCE</scope>
    <source>
        <strain>KIST612</strain>
    </source>
</reference>
<dbReference type="Proteomes" id="UP000006873">
    <property type="component" value="Chromosome"/>
</dbReference>
<proteinExistence type="predicted"/>
<protein>
    <submittedName>
        <fullName evidence="1">Uncharacterized protein</fullName>
    </submittedName>
</protein>
<sequence>MLWKFKSDNSSGFFMVFLERRLPVGYNREQTWEIEIEIR</sequence>
<dbReference type="EMBL" id="CP002273">
    <property type="protein sequence ID" value="ADO37608.1"/>
    <property type="molecule type" value="Genomic_DNA"/>
</dbReference>
<accession>E3GNB3</accession>
<reference evidence="1 2" key="2">
    <citation type="journal article" date="2011" name="J. Bacteriol.">
        <title>Complete genome sequence of a carbon monoxide-utilizing acetogen, Eubacterium limosum KIST612.</title>
        <authorList>
            <person name="Roh H."/>
            <person name="Ko H.J."/>
            <person name="Kim D."/>
            <person name="Choi D.G."/>
            <person name="Park S."/>
            <person name="Kim S."/>
            <person name="Chang I.S."/>
            <person name="Choi I.G."/>
        </authorList>
    </citation>
    <scope>NUCLEOTIDE SEQUENCE [LARGE SCALE GENOMIC DNA]</scope>
    <source>
        <strain evidence="1 2">KIST612</strain>
    </source>
</reference>
<dbReference type="HOGENOM" id="CLU_3309922_0_0_9"/>
<dbReference type="KEGG" id="elm:ELI_2627"/>
<dbReference type="AlphaFoldDB" id="E3GNB3"/>
<keyword evidence="2" id="KW-1185">Reference proteome</keyword>
<evidence type="ECO:0000313" key="1">
    <source>
        <dbReference type="EMBL" id="ADO37608.1"/>
    </source>
</evidence>
<evidence type="ECO:0000313" key="2">
    <source>
        <dbReference type="Proteomes" id="UP000006873"/>
    </source>
</evidence>
<organism evidence="1 2">
    <name type="scientific">Eubacterium callanderi</name>
    <dbReference type="NCBI Taxonomy" id="53442"/>
    <lineage>
        <taxon>Bacteria</taxon>
        <taxon>Bacillati</taxon>
        <taxon>Bacillota</taxon>
        <taxon>Clostridia</taxon>
        <taxon>Eubacteriales</taxon>
        <taxon>Eubacteriaceae</taxon>
        <taxon>Eubacterium</taxon>
    </lineage>
</organism>